<comment type="caution">
    <text evidence="1">The sequence shown here is derived from an EMBL/GenBank/DDBJ whole genome shotgun (WGS) entry which is preliminary data.</text>
</comment>
<dbReference type="EMBL" id="MU790579">
    <property type="protein sequence ID" value="KAJ3997581.1"/>
    <property type="molecule type" value="Genomic_DNA"/>
</dbReference>
<dbReference type="Proteomes" id="UP001163828">
    <property type="component" value="Unassembled WGS sequence"/>
</dbReference>
<sequence length="59" mass="6670">MIAHHLQSVMEADRIMVLDAGCIIEFDSPQALLKKKDGHFRTMVENTNDRSALLAMVKE</sequence>
<evidence type="ECO:0000313" key="1">
    <source>
        <dbReference type="EMBL" id="KAJ3997581.1"/>
    </source>
</evidence>
<organism evidence="1 2">
    <name type="scientific">Lentinula boryana</name>
    <dbReference type="NCBI Taxonomy" id="40481"/>
    <lineage>
        <taxon>Eukaryota</taxon>
        <taxon>Fungi</taxon>
        <taxon>Dikarya</taxon>
        <taxon>Basidiomycota</taxon>
        <taxon>Agaricomycotina</taxon>
        <taxon>Agaricomycetes</taxon>
        <taxon>Agaricomycetidae</taxon>
        <taxon>Agaricales</taxon>
        <taxon>Marasmiineae</taxon>
        <taxon>Omphalotaceae</taxon>
        <taxon>Lentinula</taxon>
    </lineage>
</organism>
<gene>
    <name evidence="1" type="ORF">F5050DRAFT_1806730</name>
</gene>
<accession>A0ABQ8QGF0</accession>
<name>A0ABQ8QGF0_9AGAR</name>
<dbReference type="InterPro" id="IPR027417">
    <property type="entry name" value="P-loop_NTPase"/>
</dbReference>
<dbReference type="Gene3D" id="3.40.50.300">
    <property type="entry name" value="P-loop containing nucleotide triphosphate hydrolases"/>
    <property type="match status" value="1"/>
</dbReference>
<proteinExistence type="predicted"/>
<reference evidence="1" key="1">
    <citation type="submission" date="2022-08" db="EMBL/GenBank/DDBJ databases">
        <authorList>
            <consortium name="DOE Joint Genome Institute"/>
            <person name="Min B."/>
            <person name="Riley R."/>
            <person name="Sierra-Patev S."/>
            <person name="Naranjo-Ortiz M."/>
            <person name="Looney B."/>
            <person name="Konkel Z."/>
            <person name="Slot J.C."/>
            <person name="Sakamoto Y."/>
            <person name="Steenwyk J.L."/>
            <person name="Rokas A."/>
            <person name="Carro J."/>
            <person name="Camarero S."/>
            <person name="Ferreira P."/>
            <person name="Molpeceres G."/>
            <person name="Ruiz-Duenas F.J."/>
            <person name="Serrano A."/>
            <person name="Henrissat B."/>
            <person name="Drula E."/>
            <person name="Hughes K.W."/>
            <person name="Mata J.L."/>
            <person name="Ishikawa N.K."/>
            <person name="Vargas-Isla R."/>
            <person name="Ushijima S."/>
            <person name="Smith C.A."/>
            <person name="Ahrendt S."/>
            <person name="Andreopoulos W."/>
            <person name="He G."/>
            <person name="Labutti K."/>
            <person name="Lipzen A."/>
            <person name="Ng V."/>
            <person name="Sandor L."/>
            <person name="Barry K."/>
            <person name="Martinez A.T."/>
            <person name="Xiao Y."/>
            <person name="Gibbons J.G."/>
            <person name="Terashima K."/>
            <person name="Hibbett D.S."/>
            <person name="Grigoriev I.V."/>
        </authorList>
    </citation>
    <scope>NUCLEOTIDE SEQUENCE</scope>
    <source>
        <strain evidence="1">TFB10827</strain>
    </source>
</reference>
<protein>
    <recommendedName>
        <fullName evidence="3">P-loop containing nucleoside triphosphate hydrolase protein</fullName>
    </recommendedName>
</protein>
<keyword evidence="2" id="KW-1185">Reference proteome</keyword>
<dbReference type="SUPFAM" id="SSF52540">
    <property type="entry name" value="P-loop containing nucleoside triphosphate hydrolases"/>
    <property type="match status" value="1"/>
</dbReference>
<evidence type="ECO:0000313" key="2">
    <source>
        <dbReference type="Proteomes" id="UP001163828"/>
    </source>
</evidence>
<evidence type="ECO:0008006" key="3">
    <source>
        <dbReference type="Google" id="ProtNLM"/>
    </source>
</evidence>